<organism evidence="2 3">
    <name type="scientific">Streptococcus cristatus</name>
    <dbReference type="NCBI Taxonomy" id="45634"/>
    <lineage>
        <taxon>Bacteria</taxon>
        <taxon>Bacillati</taxon>
        <taxon>Bacillota</taxon>
        <taxon>Bacilli</taxon>
        <taxon>Lactobacillales</taxon>
        <taxon>Streptococcaceae</taxon>
        <taxon>Streptococcus</taxon>
    </lineage>
</organism>
<evidence type="ECO:0000313" key="2">
    <source>
        <dbReference type="EMBL" id="RSJ75879.1"/>
    </source>
</evidence>
<dbReference type="EMBL" id="RJPM01000006">
    <property type="protein sequence ID" value="RSJ75879.1"/>
    <property type="molecule type" value="Genomic_DNA"/>
</dbReference>
<reference evidence="2 3" key="1">
    <citation type="submission" date="2018-11" db="EMBL/GenBank/DDBJ databases">
        <title>Species Designations Belie Phenotypic and Genotypic Heterogeneity in Oral Streptococci.</title>
        <authorList>
            <person name="Velsko I."/>
        </authorList>
    </citation>
    <scope>NUCLEOTIDE SEQUENCE [LARGE SCALE GENOMIC DNA]</scope>
    <source>
        <strain evidence="2 3">BCA6</strain>
    </source>
</reference>
<comment type="caution">
    <text evidence="2">The sequence shown here is derived from an EMBL/GenBank/DDBJ whole genome shotgun (WGS) entry which is preliminary data.</text>
</comment>
<proteinExistence type="predicted"/>
<name>A0A428GGE5_STRCR</name>
<feature type="transmembrane region" description="Helical" evidence="1">
    <location>
        <begin position="6"/>
        <end position="26"/>
    </location>
</feature>
<evidence type="ECO:0000313" key="3">
    <source>
        <dbReference type="Proteomes" id="UP000272213"/>
    </source>
</evidence>
<dbReference type="Proteomes" id="UP000272213">
    <property type="component" value="Unassembled WGS sequence"/>
</dbReference>
<gene>
    <name evidence="2" type="ORF">D8798_07660</name>
</gene>
<keyword evidence="1" id="KW-1133">Transmembrane helix</keyword>
<keyword evidence="1" id="KW-0812">Transmembrane</keyword>
<accession>A0A428GGE5</accession>
<keyword evidence="1" id="KW-0472">Membrane</keyword>
<sequence>MSIIQLIFSVILLVSVILVYVTFALMRVSGDISRELEDYSHKQYFK</sequence>
<dbReference type="AlphaFoldDB" id="A0A428GGE5"/>
<protein>
    <submittedName>
        <fullName evidence="2">Uncharacterized protein</fullName>
    </submittedName>
</protein>
<evidence type="ECO:0000256" key="1">
    <source>
        <dbReference type="SAM" id="Phobius"/>
    </source>
</evidence>